<comment type="subcellular location">
    <subcellularLocation>
        <location evidence="1">Cell membrane</location>
        <topology evidence="1">Multi-pass membrane protein</topology>
    </subcellularLocation>
</comment>
<evidence type="ECO:0000259" key="10">
    <source>
        <dbReference type="Pfam" id="PF07670"/>
    </source>
</evidence>
<feature type="transmembrane region" description="Helical" evidence="7">
    <location>
        <begin position="463"/>
        <end position="486"/>
    </location>
</feature>
<evidence type="ECO:0000256" key="4">
    <source>
        <dbReference type="ARBA" id="ARBA00022692"/>
    </source>
</evidence>
<feature type="transmembrane region" description="Helical" evidence="7">
    <location>
        <begin position="88"/>
        <end position="111"/>
    </location>
</feature>
<evidence type="ECO:0000256" key="7">
    <source>
        <dbReference type="RuleBase" id="RU362018"/>
    </source>
</evidence>
<name>A0AAD8A1Z8_DIPPU</name>
<feature type="transmembrane region" description="Helical" evidence="7">
    <location>
        <begin position="204"/>
        <end position="225"/>
    </location>
</feature>
<protein>
    <recommendedName>
        <fullName evidence="7">Sodium/nucleoside cotransporter</fullName>
    </recommendedName>
</protein>
<dbReference type="PANTHER" id="PTHR10590">
    <property type="entry name" value="SODIUM/NUCLEOSIDE COTRANSPORTER"/>
    <property type="match status" value="1"/>
</dbReference>
<feature type="transmembrane region" description="Helical" evidence="7">
    <location>
        <begin position="148"/>
        <end position="167"/>
    </location>
</feature>
<dbReference type="InterPro" id="IPR011642">
    <property type="entry name" value="Gate_dom"/>
</dbReference>
<feature type="non-terminal residue" evidence="11">
    <location>
        <position position="1"/>
    </location>
</feature>
<dbReference type="GO" id="GO:0005415">
    <property type="term" value="F:nucleoside:sodium symporter activity"/>
    <property type="evidence" value="ECO:0007669"/>
    <property type="project" value="TreeGrafter"/>
</dbReference>
<dbReference type="Pfam" id="PF07662">
    <property type="entry name" value="Nucleos_tra2_C"/>
    <property type="match status" value="1"/>
</dbReference>
<evidence type="ECO:0000259" key="9">
    <source>
        <dbReference type="Pfam" id="PF07662"/>
    </source>
</evidence>
<dbReference type="AlphaFoldDB" id="A0AAD8A1Z8"/>
<evidence type="ECO:0000256" key="1">
    <source>
        <dbReference type="ARBA" id="ARBA00004651"/>
    </source>
</evidence>
<feature type="domain" description="Concentrative nucleoside transporter C-terminal" evidence="9">
    <location>
        <begin position="308"/>
        <end position="518"/>
    </location>
</feature>
<evidence type="ECO:0000313" key="11">
    <source>
        <dbReference type="EMBL" id="KAJ9591155.1"/>
    </source>
</evidence>
<reference evidence="11" key="1">
    <citation type="journal article" date="2023" name="IScience">
        <title>Live-bearing cockroach genome reveals convergent evolutionary mechanisms linked to viviparity in insects and beyond.</title>
        <authorList>
            <person name="Fouks B."/>
            <person name="Harrison M.C."/>
            <person name="Mikhailova A.A."/>
            <person name="Marchal E."/>
            <person name="English S."/>
            <person name="Carruthers M."/>
            <person name="Jennings E.C."/>
            <person name="Chiamaka E.L."/>
            <person name="Frigard R.A."/>
            <person name="Pippel M."/>
            <person name="Attardo G.M."/>
            <person name="Benoit J.B."/>
            <person name="Bornberg-Bauer E."/>
            <person name="Tobe S.S."/>
        </authorList>
    </citation>
    <scope>NUCLEOTIDE SEQUENCE</scope>
    <source>
        <strain evidence="11">Stay&amp;Tobe</strain>
    </source>
</reference>
<keyword evidence="7" id="KW-0813">Transport</keyword>
<feature type="transmembrane region" description="Helical" evidence="7">
    <location>
        <begin position="117"/>
        <end position="136"/>
    </location>
</feature>
<dbReference type="InterPro" id="IPR002668">
    <property type="entry name" value="CNT_N_dom"/>
</dbReference>
<dbReference type="EMBL" id="JASPKZ010003884">
    <property type="protein sequence ID" value="KAJ9591155.1"/>
    <property type="molecule type" value="Genomic_DNA"/>
</dbReference>
<sequence length="543" mass="59724">IKPFVFIITCILYRIYLIPVVNYKLHLPSGECEFDWCDGLGMLILVLAFTYFGLIYYHIIKKYFGSSINEKVIKPAGTKFLEDHDVKFGWVILKIIICLIPLIAALVYIGVDTIGSSHRLISLLGLFVILAFGFLFSKHPRKIRWRPVLCGLGIQFVMGLLTIRWTVGRNIFQCIGDKATIFLGYADEGSTFVYGEALIKSNTFAFQALSVIFFMSFMVQILYYYGAMQFIIVKLGWFLQTIMGTTVCESINASASVFLGMSESPLLVKPYLKDLTKSEMHAIMTGGFATVAGSVLAAYISFGVSAAHLITASVMSAPAALCYAKLFYPETEESRNRSDNIVIEKTDDSSALDAATKGALAGIHLVLGIIANIIAFIAFIAFLNGLLSWLGMLVGVEGFTFEFILGKVFIPLAWIMGVQASECEEVARLIGIKTIVNEFVAYEQLGKVKSTIVSKRKFESEMIATYALCGFANPSSLGILIGALITMAPNQRTIITEVAFRAFIAGSATCFLTACIAGILMPDDYYYEFTGSDIPIFSNTSTL</sequence>
<keyword evidence="5 7" id="KW-1133">Transmembrane helix</keyword>
<dbReference type="InterPro" id="IPR011657">
    <property type="entry name" value="CNT_C_dom"/>
</dbReference>
<organism evidence="11 12">
    <name type="scientific">Diploptera punctata</name>
    <name type="common">Pacific beetle cockroach</name>
    <dbReference type="NCBI Taxonomy" id="6984"/>
    <lineage>
        <taxon>Eukaryota</taxon>
        <taxon>Metazoa</taxon>
        <taxon>Ecdysozoa</taxon>
        <taxon>Arthropoda</taxon>
        <taxon>Hexapoda</taxon>
        <taxon>Insecta</taxon>
        <taxon>Pterygota</taxon>
        <taxon>Neoptera</taxon>
        <taxon>Polyneoptera</taxon>
        <taxon>Dictyoptera</taxon>
        <taxon>Blattodea</taxon>
        <taxon>Blaberoidea</taxon>
        <taxon>Blaberidae</taxon>
        <taxon>Diplopterinae</taxon>
        <taxon>Diploptera</taxon>
    </lineage>
</organism>
<dbReference type="Pfam" id="PF07670">
    <property type="entry name" value="Gate"/>
    <property type="match status" value="1"/>
</dbReference>
<evidence type="ECO:0000256" key="2">
    <source>
        <dbReference type="ARBA" id="ARBA00009033"/>
    </source>
</evidence>
<comment type="similarity">
    <text evidence="2 7">Belongs to the concentrative nucleoside transporter (CNT) (TC 2.A.41) family.</text>
</comment>
<evidence type="ECO:0000259" key="8">
    <source>
        <dbReference type="Pfam" id="PF01773"/>
    </source>
</evidence>
<keyword evidence="3" id="KW-1003">Cell membrane</keyword>
<evidence type="ECO:0000256" key="5">
    <source>
        <dbReference type="ARBA" id="ARBA00022989"/>
    </source>
</evidence>
<gene>
    <name evidence="11" type="ORF">L9F63_002310</name>
</gene>
<comment type="caution">
    <text evidence="11">The sequence shown here is derived from an EMBL/GenBank/DDBJ whole genome shotgun (WGS) entry which is preliminary data.</text>
</comment>
<dbReference type="InterPro" id="IPR008276">
    <property type="entry name" value="C_nuclsd_transpt"/>
</dbReference>
<feature type="domain" description="Nucleoside transporter/FeoB GTPase Gate" evidence="10">
    <location>
        <begin position="206"/>
        <end position="303"/>
    </location>
</feature>
<feature type="transmembrane region" description="Helical" evidence="7">
    <location>
        <begin position="41"/>
        <end position="59"/>
    </location>
</feature>
<dbReference type="InterPro" id="IPR018270">
    <property type="entry name" value="C_nuclsd_transpt_met_bac"/>
</dbReference>
<feature type="transmembrane region" description="Helical" evidence="7">
    <location>
        <begin position="237"/>
        <end position="261"/>
    </location>
</feature>
<evidence type="ECO:0000256" key="6">
    <source>
        <dbReference type="ARBA" id="ARBA00023136"/>
    </source>
</evidence>
<feature type="non-terminal residue" evidence="11">
    <location>
        <position position="543"/>
    </location>
</feature>
<dbReference type="GO" id="GO:0005886">
    <property type="term" value="C:plasma membrane"/>
    <property type="evidence" value="ECO:0007669"/>
    <property type="project" value="UniProtKB-SubCell"/>
</dbReference>
<keyword evidence="6 7" id="KW-0472">Membrane</keyword>
<feature type="transmembrane region" description="Helical" evidence="7">
    <location>
        <begin position="281"/>
        <end position="302"/>
    </location>
</feature>
<dbReference type="Proteomes" id="UP001233999">
    <property type="component" value="Unassembled WGS sequence"/>
</dbReference>
<keyword evidence="4 7" id="KW-0812">Transmembrane</keyword>
<accession>A0AAD8A1Z8</accession>
<dbReference type="Pfam" id="PF01773">
    <property type="entry name" value="Nucleos_tra2_N"/>
    <property type="match status" value="1"/>
</dbReference>
<feature type="transmembrane region" description="Helical" evidence="7">
    <location>
        <begin position="359"/>
        <end position="382"/>
    </location>
</feature>
<dbReference type="NCBIfam" id="TIGR00804">
    <property type="entry name" value="nupC"/>
    <property type="match status" value="1"/>
</dbReference>
<proteinExistence type="inferred from homology"/>
<feature type="domain" description="Concentrative nucleoside transporter N-terminal" evidence="8">
    <location>
        <begin position="124"/>
        <end position="196"/>
    </location>
</feature>
<dbReference type="PANTHER" id="PTHR10590:SF4">
    <property type="entry name" value="SOLUTE CARRIER FAMILY 28 MEMBER 3"/>
    <property type="match status" value="1"/>
</dbReference>
<evidence type="ECO:0000313" key="12">
    <source>
        <dbReference type="Proteomes" id="UP001233999"/>
    </source>
</evidence>
<feature type="transmembrane region" description="Helical" evidence="7">
    <location>
        <begin position="498"/>
        <end position="521"/>
    </location>
</feature>
<keyword evidence="12" id="KW-1185">Reference proteome</keyword>
<evidence type="ECO:0000256" key="3">
    <source>
        <dbReference type="ARBA" id="ARBA00022475"/>
    </source>
</evidence>
<reference evidence="11" key="2">
    <citation type="submission" date="2023-05" db="EMBL/GenBank/DDBJ databases">
        <authorList>
            <person name="Fouks B."/>
        </authorList>
    </citation>
    <scope>NUCLEOTIDE SEQUENCE</scope>
    <source>
        <strain evidence="11">Stay&amp;Tobe</strain>
        <tissue evidence="11">Testes</tissue>
    </source>
</reference>